<reference evidence="2" key="1">
    <citation type="journal article" date="2020" name="mSystems">
        <title>Genome- and Community-Level Interaction Insights into Carbon Utilization and Element Cycling Functions of Hydrothermarchaeota in Hydrothermal Sediment.</title>
        <authorList>
            <person name="Zhou Z."/>
            <person name="Liu Y."/>
            <person name="Xu W."/>
            <person name="Pan J."/>
            <person name="Luo Z.H."/>
            <person name="Li M."/>
        </authorList>
    </citation>
    <scope>NUCLEOTIDE SEQUENCE [LARGE SCALE GENOMIC DNA]</scope>
    <source>
        <strain evidence="2">HyVt-493</strain>
    </source>
</reference>
<organism evidence="2">
    <name type="scientific">Leucothrix mucor</name>
    <dbReference type="NCBI Taxonomy" id="45248"/>
    <lineage>
        <taxon>Bacteria</taxon>
        <taxon>Pseudomonadati</taxon>
        <taxon>Pseudomonadota</taxon>
        <taxon>Gammaproteobacteria</taxon>
        <taxon>Thiotrichales</taxon>
        <taxon>Thiotrichaceae</taxon>
        <taxon>Leucothrix</taxon>
    </lineage>
</organism>
<comment type="caution">
    <text evidence="2">The sequence shown here is derived from an EMBL/GenBank/DDBJ whole genome shotgun (WGS) entry which is preliminary data.</text>
</comment>
<dbReference type="PROSITE" id="PS51186">
    <property type="entry name" value="GNAT"/>
    <property type="match status" value="1"/>
</dbReference>
<dbReference type="SUPFAM" id="SSF55729">
    <property type="entry name" value="Acyl-CoA N-acyltransferases (Nat)"/>
    <property type="match status" value="1"/>
</dbReference>
<proteinExistence type="predicted"/>
<dbReference type="EMBL" id="DRMS01000078">
    <property type="protein sequence ID" value="HFC91563.1"/>
    <property type="molecule type" value="Genomic_DNA"/>
</dbReference>
<dbReference type="Pfam" id="PF00583">
    <property type="entry name" value="Acetyltransf_1"/>
    <property type="match status" value="1"/>
</dbReference>
<evidence type="ECO:0000313" key="2">
    <source>
        <dbReference type="EMBL" id="HFC91563.1"/>
    </source>
</evidence>
<accession>A0A7V2T0W8</accession>
<dbReference type="GO" id="GO:0016747">
    <property type="term" value="F:acyltransferase activity, transferring groups other than amino-acyl groups"/>
    <property type="evidence" value="ECO:0007669"/>
    <property type="project" value="InterPro"/>
</dbReference>
<dbReference type="CDD" id="cd04301">
    <property type="entry name" value="NAT_SF"/>
    <property type="match status" value="1"/>
</dbReference>
<dbReference type="Proteomes" id="UP000885750">
    <property type="component" value="Unassembled WGS sequence"/>
</dbReference>
<protein>
    <submittedName>
        <fullName evidence="2">GNAT family N-acetyltransferase</fullName>
    </submittedName>
</protein>
<name>A0A7V2T0W8_LEUMU</name>
<evidence type="ECO:0000259" key="1">
    <source>
        <dbReference type="PROSITE" id="PS51186"/>
    </source>
</evidence>
<dbReference type="AlphaFoldDB" id="A0A7V2T0W8"/>
<dbReference type="InterPro" id="IPR000182">
    <property type="entry name" value="GNAT_dom"/>
</dbReference>
<dbReference type="InterPro" id="IPR016181">
    <property type="entry name" value="Acyl_CoA_acyltransferase"/>
</dbReference>
<sequence length="162" mass="18469">MYEIREATEKYFEGICDLIDSEEELFWVYPNGEYPLTVSQVIKLSKERKELTVAVDDNEVIGFANLYNYQPNKVAFIGNVVIGKRHRGKGLGKEIISYMLGKVIGKYNLPEARISVFSDNVPALLLYSTFGFSPYKIEERKSPKGIRVALIHMKKVLDGNEI</sequence>
<feature type="domain" description="N-acetyltransferase" evidence="1">
    <location>
        <begin position="2"/>
        <end position="158"/>
    </location>
</feature>
<dbReference type="Gene3D" id="3.40.630.30">
    <property type="match status" value="1"/>
</dbReference>
<gene>
    <name evidence="2" type="ORF">ENJ51_01985</name>
</gene>